<proteinExistence type="predicted"/>
<organism evidence="1">
    <name type="scientific">bioreactor metagenome</name>
    <dbReference type="NCBI Taxonomy" id="1076179"/>
    <lineage>
        <taxon>unclassified sequences</taxon>
        <taxon>metagenomes</taxon>
        <taxon>ecological metagenomes</taxon>
    </lineage>
</organism>
<evidence type="ECO:0000313" key="1">
    <source>
        <dbReference type="EMBL" id="MPN49042.1"/>
    </source>
</evidence>
<reference evidence="1" key="1">
    <citation type="submission" date="2019-08" db="EMBL/GenBank/DDBJ databases">
        <authorList>
            <person name="Kucharzyk K."/>
            <person name="Murdoch R.W."/>
            <person name="Higgins S."/>
            <person name="Loffler F."/>
        </authorList>
    </citation>
    <scope>NUCLEOTIDE SEQUENCE</scope>
</reference>
<name>A0A645IDX2_9ZZZZ</name>
<protein>
    <submittedName>
        <fullName evidence="1">Uncharacterized protein</fullName>
    </submittedName>
</protein>
<sequence>MLKAAAPDAVRLMIETANDTRARLDLRIKCGEIILDRVYGKAVQPIDGMVDNKIEIIFATAVQGWGD</sequence>
<gene>
    <name evidence="1" type="ORF">SDC9_196655</name>
</gene>
<dbReference type="EMBL" id="VSSQ01111923">
    <property type="protein sequence ID" value="MPN49042.1"/>
    <property type="molecule type" value="Genomic_DNA"/>
</dbReference>
<comment type="caution">
    <text evidence="1">The sequence shown here is derived from an EMBL/GenBank/DDBJ whole genome shotgun (WGS) entry which is preliminary data.</text>
</comment>
<accession>A0A645IDX2</accession>
<dbReference type="AlphaFoldDB" id="A0A645IDX2"/>